<name>A0ACB7SDE9_HYAAI</name>
<sequence length="335" mass="37225">MCYAFASALCSRSVDRVRVFLANLLARDMVNFTFADNVKGYPSPVVPDVVHFVFLGNRPLTLVEAICIRAAWLQQRPRRLVLHCQNCSALSLSFYWGLVETVPGLDMQHVEFPEDVLGARCTDAELRTLVALAVLLATGGVYVDRDTYLLSNADAYRRFEMALAWYPEGRVRTELIVAHRNARLLRLLFDAHRRCLSQRSGHAERLNKTDEVLIANSSLMSLFHEIPVATKGAIAAMTSSIALPSAETARMLYSTNCDHSWRELAAVSLMTGSVEQMTETRGDPRVNLVTIASSRTNFGQMARLALSGSTGMGAKNIRDVSKISTLQYAEEPCKY</sequence>
<comment type="caution">
    <text evidence="1">The sequence shown here is derived from an EMBL/GenBank/DDBJ whole genome shotgun (WGS) entry which is preliminary data.</text>
</comment>
<dbReference type="Proteomes" id="UP000821845">
    <property type="component" value="Chromosome 4"/>
</dbReference>
<protein>
    <submittedName>
        <fullName evidence="1">Uncharacterized protein</fullName>
    </submittedName>
</protein>
<evidence type="ECO:0000313" key="2">
    <source>
        <dbReference type="Proteomes" id="UP000821845"/>
    </source>
</evidence>
<dbReference type="EMBL" id="CM023484">
    <property type="protein sequence ID" value="KAH6932081.1"/>
    <property type="molecule type" value="Genomic_DNA"/>
</dbReference>
<reference evidence="1" key="1">
    <citation type="submission" date="2020-05" db="EMBL/GenBank/DDBJ databases">
        <title>Large-scale comparative analyses of tick genomes elucidate their genetic diversity and vector capacities.</title>
        <authorList>
            <person name="Jia N."/>
            <person name="Wang J."/>
            <person name="Shi W."/>
            <person name="Du L."/>
            <person name="Sun Y."/>
            <person name="Zhan W."/>
            <person name="Jiang J."/>
            <person name="Wang Q."/>
            <person name="Zhang B."/>
            <person name="Ji P."/>
            <person name="Sakyi L.B."/>
            <person name="Cui X."/>
            <person name="Yuan T."/>
            <person name="Jiang B."/>
            <person name="Yang W."/>
            <person name="Lam T.T.-Y."/>
            <person name="Chang Q."/>
            <person name="Ding S."/>
            <person name="Wang X."/>
            <person name="Zhu J."/>
            <person name="Ruan X."/>
            <person name="Zhao L."/>
            <person name="Wei J."/>
            <person name="Que T."/>
            <person name="Du C."/>
            <person name="Cheng J."/>
            <person name="Dai P."/>
            <person name="Han X."/>
            <person name="Huang E."/>
            <person name="Gao Y."/>
            <person name="Liu J."/>
            <person name="Shao H."/>
            <person name="Ye R."/>
            <person name="Li L."/>
            <person name="Wei W."/>
            <person name="Wang X."/>
            <person name="Wang C."/>
            <person name="Yang T."/>
            <person name="Huo Q."/>
            <person name="Li W."/>
            <person name="Guo W."/>
            <person name="Chen H."/>
            <person name="Zhou L."/>
            <person name="Ni X."/>
            <person name="Tian J."/>
            <person name="Zhou Y."/>
            <person name="Sheng Y."/>
            <person name="Liu T."/>
            <person name="Pan Y."/>
            <person name="Xia L."/>
            <person name="Li J."/>
            <person name="Zhao F."/>
            <person name="Cao W."/>
        </authorList>
    </citation>
    <scope>NUCLEOTIDE SEQUENCE</scope>
    <source>
        <strain evidence="1">Hyas-2018</strain>
    </source>
</reference>
<gene>
    <name evidence="1" type="ORF">HPB50_002836</name>
</gene>
<organism evidence="1 2">
    <name type="scientific">Hyalomma asiaticum</name>
    <name type="common">Tick</name>
    <dbReference type="NCBI Taxonomy" id="266040"/>
    <lineage>
        <taxon>Eukaryota</taxon>
        <taxon>Metazoa</taxon>
        <taxon>Ecdysozoa</taxon>
        <taxon>Arthropoda</taxon>
        <taxon>Chelicerata</taxon>
        <taxon>Arachnida</taxon>
        <taxon>Acari</taxon>
        <taxon>Parasitiformes</taxon>
        <taxon>Ixodida</taxon>
        <taxon>Ixodoidea</taxon>
        <taxon>Ixodidae</taxon>
        <taxon>Hyalomminae</taxon>
        <taxon>Hyalomma</taxon>
    </lineage>
</organism>
<proteinExistence type="predicted"/>
<evidence type="ECO:0000313" key="1">
    <source>
        <dbReference type="EMBL" id="KAH6932081.1"/>
    </source>
</evidence>
<keyword evidence="2" id="KW-1185">Reference proteome</keyword>
<accession>A0ACB7SDE9</accession>